<evidence type="ECO:0000313" key="2">
    <source>
        <dbReference type="EMBL" id="MVQ30321.1"/>
    </source>
</evidence>
<evidence type="ECO:0008006" key="4">
    <source>
        <dbReference type="Google" id="ProtNLM"/>
    </source>
</evidence>
<evidence type="ECO:0000256" key="1">
    <source>
        <dbReference type="SAM" id="SignalP"/>
    </source>
</evidence>
<reference evidence="2 3" key="1">
    <citation type="submission" date="2019-12" db="EMBL/GenBank/DDBJ databases">
        <authorList>
            <person name="Huq M.A."/>
        </authorList>
    </citation>
    <scope>NUCLEOTIDE SEQUENCE [LARGE SCALE GENOMIC DNA]</scope>
    <source>
        <strain evidence="2 3">MAH-25</strain>
    </source>
</reference>
<sequence>MTVRTSLARLGATALLALGALAGTAQAASTLTPAGTPIDNAAKLDYSVGGIGQDQICSSPSGNSTKTCTFTSFKVDNKINLNVTTTDTTPGVSAIPGSTSTLTFVLTNEGNETQDFALSTTSNLSGPVGYMFNGTSATTVADAFDPTNCKIYDNAAPTTEITSIAGLTAGTSVTLKVACSIPPGQVNDEIGAVTLVATAREVGKPLVALIESTTNSPTVVDIVFADGSGTSEDGPRDAKHSARSAFKVSTAAIRVTKTAETICDPVGGDKSGTPPYAPKSIPGSYIQYTVLIERVDTNTSRSATLTNLKDTLATANVTFDSDFITGANVAGSPACAAVGAAVNPGAATSTGKSFKVIWSGAARASFGGMTGTQYLTASGNYTAPDINVNWNSVLPVEPGYAAGELKPGDKLQLIYNVFIK</sequence>
<evidence type="ECO:0000313" key="3">
    <source>
        <dbReference type="Proteomes" id="UP000469385"/>
    </source>
</evidence>
<dbReference type="RefSeq" id="WP_157398217.1">
    <property type="nucleotide sequence ID" value="NZ_WSEL01000003.1"/>
</dbReference>
<organism evidence="2 3">
    <name type="scientific">Ramlibacter pinisoli</name>
    <dbReference type="NCBI Taxonomy" id="2682844"/>
    <lineage>
        <taxon>Bacteria</taxon>
        <taxon>Pseudomonadati</taxon>
        <taxon>Pseudomonadota</taxon>
        <taxon>Betaproteobacteria</taxon>
        <taxon>Burkholderiales</taxon>
        <taxon>Comamonadaceae</taxon>
        <taxon>Ramlibacter</taxon>
    </lineage>
</organism>
<gene>
    <name evidence="2" type="ORF">GON04_12735</name>
</gene>
<comment type="caution">
    <text evidence="2">The sequence shown here is derived from an EMBL/GenBank/DDBJ whole genome shotgun (WGS) entry which is preliminary data.</text>
</comment>
<keyword evidence="3" id="KW-1185">Reference proteome</keyword>
<keyword evidence="1" id="KW-0732">Signal</keyword>
<feature type="signal peptide" evidence="1">
    <location>
        <begin position="1"/>
        <end position="27"/>
    </location>
</feature>
<dbReference type="AlphaFoldDB" id="A0A6N8ITQ9"/>
<name>A0A6N8ITQ9_9BURK</name>
<feature type="chain" id="PRO_5027115843" description="DUF11 domain-containing protein" evidence="1">
    <location>
        <begin position="28"/>
        <end position="420"/>
    </location>
</feature>
<accession>A0A6N8ITQ9</accession>
<protein>
    <recommendedName>
        <fullName evidence="4">DUF11 domain-containing protein</fullName>
    </recommendedName>
</protein>
<dbReference type="Proteomes" id="UP000469385">
    <property type="component" value="Unassembled WGS sequence"/>
</dbReference>
<dbReference type="EMBL" id="WSEL01000003">
    <property type="protein sequence ID" value="MVQ30321.1"/>
    <property type="molecule type" value="Genomic_DNA"/>
</dbReference>
<proteinExistence type="predicted"/>